<dbReference type="SUPFAM" id="SSF46785">
    <property type="entry name" value="Winged helix' DNA-binding domain"/>
    <property type="match status" value="1"/>
</dbReference>
<dbReference type="InterPro" id="IPR036388">
    <property type="entry name" value="WH-like_DNA-bd_sf"/>
</dbReference>
<dbReference type="InterPro" id="IPR008988">
    <property type="entry name" value="Transcriptional_repressor_C"/>
</dbReference>
<dbReference type="GO" id="GO:0016740">
    <property type="term" value="F:transferase activity"/>
    <property type="evidence" value="ECO:0007669"/>
    <property type="project" value="UniProtKB-ARBA"/>
</dbReference>
<organism evidence="7 8">
    <name type="scientific">Symbiobacterium thermophilum</name>
    <dbReference type="NCBI Taxonomy" id="2734"/>
    <lineage>
        <taxon>Bacteria</taxon>
        <taxon>Bacillati</taxon>
        <taxon>Bacillota</taxon>
        <taxon>Clostridia</taxon>
        <taxon>Eubacteriales</taxon>
        <taxon>Symbiobacteriaceae</taxon>
        <taxon>Symbiobacterium</taxon>
    </lineage>
</organism>
<name>A0A953I021_SYMTR</name>
<comment type="catalytic activity">
    <reaction evidence="5">
        <text>biotin + L-lysyl-[protein] + ATP = N(6)-biotinyl-L-lysyl-[protein] + AMP + diphosphate + H(+)</text>
        <dbReference type="Rhea" id="RHEA:11756"/>
        <dbReference type="Rhea" id="RHEA-COMP:9752"/>
        <dbReference type="Rhea" id="RHEA-COMP:10505"/>
        <dbReference type="ChEBI" id="CHEBI:15378"/>
        <dbReference type="ChEBI" id="CHEBI:29969"/>
        <dbReference type="ChEBI" id="CHEBI:30616"/>
        <dbReference type="ChEBI" id="CHEBI:33019"/>
        <dbReference type="ChEBI" id="CHEBI:57586"/>
        <dbReference type="ChEBI" id="CHEBI:83144"/>
        <dbReference type="ChEBI" id="CHEBI:456215"/>
        <dbReference type="EC" id="6.3.4.15"/>
    </reaction>
</comment>
<dbReference type="Pfam" id="PF03099">
    <property type="entry name" value="BPL_LplA_LipB"/>
    <property type="match status" value="1"/>
</dbReference>
<keyword evidence="5" id="KW-0678">Repressor</keyword>
<evidence type="ECO:0000259" key="6">
    <source>
        <dbReference type="PROSITE" id="PS51733"/>
    </source>
</evidence>
<keyword evidence="5" id="KW-0238">DNA-binding</keyword>
<accession>A0A953I021</accession>
<dbReference type="GO" id="GO:0004077">
    <property type="term" value="F:biotin--[biotin carboxyl-carrier protein] ligase activity"/>
    <property type="evidence" value="ECO:0007669"/>
    <property type="project" value="UniProtKB-UniRule"/>
</dbReference>
<dbReference type="GO" id="GO:0005737">
    <property type="term" value="C:cytoplasm"/>
    <property type="evidence" value="ECO:0007669"/>
    <property type="project" value="TreeGrafter"/>
</dbReference>
<dbReference type="Gene3D" id="2.30.30.100">
    <property type="match status" value="1"/>
</dbReference>
<evidence type="ECO:0000256" key="3">
    <source>
        <dbReference type="ARBA" id="ARBA00022840"/>
    </source>
</evidence>
<feature type="binding site" evidence="5">
    <location>
        <position position="118"/>
    </location>
    <ligand>
        <name>biotin</name>
        <dbReference type="ChEBI" id="CHEBI:57586"/>
    </ligand>
</feature>
<comment type="function">
    <text evidence="5">Acts both as a biotin--[acetyl-CoA-carboxylase] ligase and a repressor.</text>
</comment>
<dbReference type="InterPro" id="IPR013196">
    <property type="entry name" value="HTH_11"/>
</dbReference>
<dbReference type="AlphaFoldDB" id="A0A953I021"/>
<comment type="similarity">
    <text evidence="5">Belongs to the biotin--protein ligase family.</text>
</comment>
<dbReference type="InterPro" id="IPR004143">
    <property type="entry name" value="BPL_LPL_catalytic"/>
</dbReference>
<comment type="caution">
    <text evidence="7">The sequence shown here is derived from an EMBL/GenBank/DDBJ whole genome shotgun (WGS) entry which is preliminary data.</text>
</comment>
<gene>
    <name evidence="5" type="primary">birA</name>
    <name evidence="7" type="ORF">CWE10_02480</name>
</gene>
<dbReference type="GO" id="GO:0005524">
    <property type="term" value="F:ATP binding"/>
    <property type="evidence" value="ECO:0007669"/>
    <property type="project" value="UniProtKB-UniRule"/>
</dbReference>
<keyword evidence="1 5" id="KW-0436">Ligase</keyword>
<feature type="domain" description="BPL/LPL catalytic" evidence="6">
    <location>
        <begin position="71"/>
        <end position="262"/>
    </location>
</feature>
<dbReference type="GO" id="GO:0006355">
    <property type="term" value="P:regulation of DNA-templated transcription"/>
    <property type="evidence" value="ECO:0007669"/>
    <property type="project" value="UniProtKB-UniRule"/>
</dbReference>
<dbReference type="Pfam" id="PF02237">
    <property type="entry name" value="BPL_C"/>
    <property type="match status" value="1"/>
</dbReference>
<evidence type="ECO:0000256" key="2">
    <source>
        <dbReference type="ARBA" id="ARBA00022741"/>
    </source>
</evidence>
<evidence type="ECO:0000256" key="4">
    <source>
        <dbReference type="ARBA" id="ARBA00023267"/>
    </source>
</evidence>
<feature type="binding site" evidence="5">
    <location>
        <begin position="94"/>
        <end position="96"/>
    </location>
    <ligand>
        <name>biotin</name>
        <dbReference type="ChEBI" id="CHEBI:57586"/>
    </ligand>
</feature>
<dbReference type="InterPro" id="IPR004408">
    <property type="entry name" value="Biotin_CoA_COase_ligase"/>
</dbReference>
<feature type="binding site" evidence="5">
    <location>
        <position position="189"/>
    </location>
    <ligand>
        <name>biotin</name>
        <dbReference type="ChEBI" id="CHEBI:57586"/>
    </ligand>
</feature>
<dbReference type="Proteomes" id="UP000732377">
    <property type="component" value="Unassembled WGS sequence"/>
</dbReference>
<dbReference type="GO" id="GO:0003677">
    <property type="term" value="F:DNA binding"/>
    <property type="evidence" value="ECO:0007669"/>
    <property type="project" value="UniProtKB-UniRule"/>
</dbReference>
<evidence type="ECO:0000256" key="1">
    <source>
        <dbReference type="ARBA" id="ARBA00022598"/>
    </source>
</evidence>
<dbReference type="HAMAP" id="MF_00978">
    <property type="entry name" value="Bifunct_BirA"/>
    <property type="match status" value="1"/>
</dbReference>
<dbReference type="EC" id="6.3.4.15" evidence="5"/>
<dbReference type="PANTHER" id="PTHR12835:SF5">
    <property type="entry name" value="BIOTIN--PROTEIN LIGASE"/>
    <property type="match status" value="1"/>
</dbReference>
<dbReference type="Gene3D" id="3.30.930.10">
    <property type="entry name" value="Bira Bifunctional Protein, Domain 2"/>
    <property type="match status" value="1"/>
</dbReference>
<proteinExistence type="inferred from homology"/>
<keyword evidence="2 5" id="KW-0547">Nucleotide-binding</keyword>
<evidence type="ECO:0000256" key="5">
    <source>
        <dbReference type="HAMAP-Rule" id="MF_00978"/>
    </source>
</evidence>
<evidence type="ECO:0000313" key="8">
    <source>
        <dbReference type="Proteomes" id="UP000732377"/>
    </source>
</evidence>
<dbReference type="InterPro" id="IPR045864">
    <property type="entry name" value="aa-tRNA-synth_II/BPL/LPL"/>
</dbReference>
<keyword evidence="5" id="KW-0804">Transcription</keyword>
<dbReference type="PROSITE" id="PS51733">
    <property type="entry name" value="BPL_LPL_CATALYTIC"/>
    <property type="match status" value="1"/>
</dbReference>
<keyword evidence="4 5" id="KW-0092">Biotin</keyword>
<reference evidence="7" key="1">
    <citation type="submission" date="2017-11" db="EMBL/GenBank/DDBJ databases">
        <title>Three new genomes from thermophilic consortium.</title>
        <authorList>
            <person name="Quaggio R."/>
            <person name="Amgarten D."/>
            <person name="Setubal J.C."/>
        </authorList>
    </citation>
    <scope>NUCLEOTIDE SEQUENCE</scope>
    <source>
        <strain evidence="7">ZCTH01-B2</strain>
    </source>
</reference>
<protein>
    <recommendedName>
        <fullName evidence="5">Bifunctional ligase/repressor BirA</fullName>
    </recommendedName>
    <alternativeName>
        <fullName evidence="5">Biotin--[acetyl-CoA-carboxylase] ligase</fullName>
        <ecNumber evidence="5">6.3.4.15</ecNumber>
    </alternativeName>
    <alternativeName>
        <fullName evidence="5">Biotin--protein ligase</fullName>
    </alternativeName>
    <alternativeName>
        <fullName evidence="5">Biotin-[acetyl-CoA carboxylase] synthetase</fullName>
    </alternativeName>
</protein>
<dbReference type="NCBIfam" id="TIGR00121">
    <property type="entry name" value="birA_ligase"/>
    <property type="match status" value="1"/>
</dbReference>
<comment type="caution">
    <text evidence="5">Lacks conserved residue(s) required for the propagation of feature annotation.</text>
</comment>
<dbReference type="InterPro" id="IPR003142">
    <property type="entry name" value="BPL_C"/>
</dbReference>
<keyword evidence="5" id="KW-0805">Transcription regulation</keyword>
<dbReference type="CDD" id="cd16442">
    <property type="entry name" value="BPL"/>
    <property type="match status" value="1"/>
</dbReference>
<dbReference type="InterPro" id="IPR030855">
    <property type="entry name" value="Bifunct_BirA"/>
</dbReference>
<dbReference type="RefSeq" id="WP_273377753.1">
    <property type="nucleotide sequence ID" value="NZ_PIUK01000012.1"/>
</dbReference>
<dbReference type="EMBL" id="PIUK01000012">
    <property type="protein sequence ID" value="MBY6275070.1"/>
    <property type="molecule type" value="Genomic_DNA"/>
</dbReference>
<dbReference type="GO" id="GO:0009249">
    <property type="term" value="P:protein lipoylation"/>
    <property type="evidence" value="ECO:0007669"/>
    <property type="project" value="UniProtKB-ARBA"/>
</dbReference>
<dbReference type="Gene3D" id="1.10.10.10">
    <property type="entry name" value="Winged helix-like DNA-binding domain superfamily/Winged helix DNA-binding domain"/>
    <property type="match status" value="1"/>
</dbReference>
<dbReference type="SUPFAM" id="SSF50037">
    <property type="entry name" value="C-terminal domain of transcriptional repressors"/>
    <property type="match status" value="1"/>
</dbReference>
<evidence type="ECO:0000313" key="7">
    <source>
        <dbReference type="EMBL" id="MBY6275070.1"/>
    </source>
</evidence>
<feature type="DNA-binding region" description="H-T-H motif" evidence="5">
    <location>
        <begin position="23"/>
        <end position="42"/>
    </location>
</feature>
<sequence length="335" mass="36008">MTSRTAPELLSLLTAAGGGWVSGAEISRRLGVSRTAIWKHIEALRLLGYEIEAAPRKGYRLVARPDLLTPEEVRAGLATRRLGRVVEYRETVGSTNDLAKEMARQGAPEGLLVLAEQQTAGKGRLGRSWTTPPGAAIAMSLVLRPDLPPHAAPRITLAAAVAVTEAVREAAGVAAGIKWPNDVQVNGRKLCGILTEMEAEMDRVAFVVLGIGLNVTLRREQMDPSFRETATSLALEGAPPVRRAALVQAILARFEAVYDELLGDRFDRVLDRWRALSVTLGQAVRVLGLDGQPVLEGVAEEVDQEGALLVRDGAGQVHRVVSGEVSLRPAHAQDR</sequence>
<dbReference type="Pfam" id="PF08279">
    <property type="entry name" value="HTH_11"/>
    <property type="match status" value="1"/>
</dbReference>
<dbReference type="PANTHER" id="PTHR12835">
    <property type="entry name" value="BIOTIN PROTEIN LIGASE"/>
    <property type="match status" value="1"/>
</dbReference>
<keyword evidence="3 5" id="KW-0067">ATP-binding</keyword>
<dbReference type="InterPro" id="IPR036390">
    <property type="entry name" value="WH_DNA-bd_sf"/>
</dbReference>
<dbReference type="SUPFAM" id="SSF55681">
    <property type="entry name" value="Class II aaRS and biotin synthetases"/>
    <property type="match status" value="1"/>
</dbReference>